<dbReference type="GO" id="GO:0005886">
    <property type="term" value="C:plasma membrane"/>
    <property type="evidence" value="ECO:0007669"/>
    <property type="project" value="TreeGrafter"/>
</dbReference>
<feature type="transmembrane region" description="Helical" evidence="6">
    <location>
        <begin position="268"/>
        <end position="289"/>
    </location>
</feature>
<evidence type="ECO:0000256" key="4">
    <source>
        <dbReference type="ARBA" id="ARBA00023136"/>
    </source>
</evidence>
<gene>
    <name evidence="8" type="ORF">L486_02966</name>
</gene>
<dbReference type="PRINTS" id="PR01036">
    <property type="entry name" value="TCRTETB"/>
</dbReference>
<evidence type="ECO:0000256" key="5">
    <source>
        <dbReference type="SAM" id="MobiDB-lite"/>
    </source>
</evidence>
<feature type="transmembrane region" description="Helical" evidence="6">
    <location>
        <begin position="371"/>
        <end position="392"/>
    </location>
</feature>
<evidence type="ECO:0000256" key="2">
    <source>
        <dbReference type="ARBA" id="ARBA00022692"/>
    </source>
</evidence>
<dbReference type="OrthoDB" id="10021397at2759"/>
<proteinExistence type="predicted"/>
<reference evidence="8 9" key="1">
    <citation type="submission" date="2013-07" db="EMBL/GenBank/DDBJ databases">
        <title>The Genome Sequence of Kwoniella mangroviensis CBS10435.</title>
        <authorList>
            <consortium name="The Broad Institute Genome Sequencing Platform"/>
            <person name="Cuomo C."/>
            <person name="Litvintseva A."/>
            <person name="Chen Y."/>
            <person name="Heitman J."/>
            <person name="Sun S."/>
            <person name="Springer D."/>
            <person name="Dromer F."/>
            <person name="Young S.K."/>
            <person name="Zeng Q."/>
            <person name="Gargeya S."/>
            <person name="Fitzgerald M."/>
            <person name="Abouelleil A."/>
            <person name="Alvarado L."/>
            <person name="Berlin A.M."/>
            <person name="Chapman S.B."/>
            <person name="Dewar J."/>
            <person name="Goldberg J."/>
            <person name="Griggs A."/>
            <person name="Gujja S."/>
            <person name="Hansen M."/>
            <person name="Howarth C."/>
            <person name="Imamovic A."/>
            <person name="Larimer J."/>
            <person name="McCowan C."/>
            <person name="Murphy C."/>
            <person name="Pearson M."/>
            <person name="Priest M."/>
            <person name="Roberts A."/>
            <person name="Saif S."/>
            <person name="Shea T."/>
            <person name="Sykes S."/>
            <person name="Wortman J."/>
            <person name="Nusbaum C."/>
            <person name="Birren B."/>
        </authorList>
    </citation>
    <scope>NUCLEOTIDE SEQUENCE [LARGE SCALE GENOMIC DNA]</scope>
    <source>
        <strain evidence="8 9">CBS 10435</strain>
    </source>
</reference>
<keyword evidence="3 6" id="KW-1133">Transmembrane helix</keyword>
<protein>
    <recommendedName>
        <fullName evidence="7">Major facilitator superfamily (MFS) profile domain-containing protein</fullName>
    </recommendedName>
</protein>
<feature type="compositionally biased region" description="Basic and acidic residues" evidence="5">
    <location>
        <begin position="595"/>
        <end position="604"/>
    </location>
</feature>
<dbReference type="Proteomes" id="UP000092583">
    <property type="component" value="Unassembled WGS sequence"/>
</dbReference>
<evidence type="ECO:0000256" key="3">
    <source>
        <dbReference type="ARBA" id="ARBA00022989"/>
    </source>
</evidence>
<dbReference type="PANTHER" id="PTHR23501">
    <property type="entry name" value="MAJOR FACILITATOR SUPERFAMILY"/>
    <property type="match status" value="1"/>
</dbReference>
<dbReference type="STRING" id="1331196.A0A1B9IXM7"/>
<feature type="region of interest" description="Disordered" evidence="5">
    <location>
        <begin position="1"/>
        <end position="31"/>
    </location>
</feature>
<sequence length="621" mass="67712">MTTMDNQSNHLQVDGQGAQVSPTSFGSRTRIVPSQNTEMEMDSNEVAMMDQNKMVDYSFFHTKKFGICFLALCLNVMIFGLDQFIITVAVPEIVTRFESLEQVEWLNTAFFIPCAGCILIFSQIMTIASPRWTYMASLAIFEAGTAICGAANSMTMLIVGRAVAGLGGAGMWNATYLIGGEIIPFEKRPSLFGLFGVSFIVASVMGPLVGGAFTDMGPSGWRWCFYFSLPIGGVTGLLLLFTLPSVPKLPPFDGKPDNRPVLIKLLRLDWISAMITLGFVTCLGIGLQYGGIAHDWNDPDVIVTLSLALALFLGLIGWSYLMGSKAMIPLSLFRSRHFSAGTWVAFLGYGVVVLYLYYLPLYFEAIKNDTATRAGVLLLALQLTMGPFLVFSGKLGEKTGQAKYPMIIGSCLLAISSGLLTTLKKDTSVAKVVGFMIIGGTGLGLVMNVMVVLVQAKFLKEPHLIPHVTNVFNFWGFVGRIVSMSVGTNIFNNKLRLNLNRLPGLSKSLVIFITTGPKAIWTQVPEKDLNSVLDVYSASIVKVFWLALALSIACLIATLLMENINLKEVAEEAKLVREANQNTSYPMQSSASLSKSKDTNESHTPDGTLAELQPSYQGWKQ</sequence>
<dbReference type="InterPro" id="IPR036259">
    <property type="entry name" value="MFS_trans_sf"/>
</dbReference>
<feature type="transmembrane region" description="Helical" evidence="6">
    <location>
        <begin position="65"/>
        <end position="85"/>
    </location>
</feature>
<feature type="transmembrane region" description="Helical" evidence="6">
    <location>
        <begin position="543"/>
        <end position="561"/>
    </location>
</feature>
<keyword evidence="2 6" id="KW-0812">Transmembrane</keyword>
<dbReference type="Pfam" id="PF07690">
    <property type="entry name" value="MFS_1"/>
    <property type="match status" value="1"/>
</dbReference>
<dbReference type="PROSITE" id="PS50850">
    <property type="entry name" value="MFS"/>
    <property type="match status" value="1"/>
</dbReference>
<feature type="compositionally biased region" description="Polar residues" evidence="5">
    <location>
        <begin position="581"/>
        <end position="594"/>
    </location>
</feature>
<feature type="transmembrane region" description="Helical" evidence="6">
    <location>
        <begin position="225"/>
        <end position="247"/>
    </location>
</feature>
<dbReference type="Gene3D" id="1.20.1720.10">
    <property type="entry name" value="Multidrug resistance protein D"/>
    <property type="match status" value="1"/>
</dbReference>
<evidence type="ECO:0000256" key="6">
    <source>
        <dbReference type="SAM" id="Phobius"/>
    </source>
</evidence>
<dbReference type="PANTHER" id="PTHR23501:SF198">
    <property type="entry name" value="AZOLE RESISTANCE PROTEIN 1-RELATED"/>
    <property type="match status" value="1"/>
</dbReference>
<accession>A0A1B9IXM7</accession>
<keyword evidence="4 6" id="KW-0472">Membrane</keyword>
<feature type="transmembrane region" description="Helical" evidence="6">
    <location>
        <begin position="158"/>
        <end position="179"/>
    </location>
</feature>
<evidence type="ECO:0000256" key="1">
    <source>
        <dbReference type="ARBA" id="ARBA00004141"/>
    </source>
</evidence>
<feature type="compositionally biased region" description="Polar residues" evidence="5">
    <location>
        <begin position="1"/>
        <end position="11"/>
    </location>
</feature>
<dbReference type="InterPro" id="IPR011701">
    <property type="entry name" value="MFS"/>
</dbReference>
<feature type="compositionally biased region" description="Polar residues" evidence="5">
    <location>
        <begin position="18"/>
        <end position="31"/>
    </location>
</feature>
<organism evidence="8 9">
    <name type="scientific">Kwoniella mangroviensis CBS 10435</name>
    <dbReference type="NCBI Taxonomy" id="1331196"/>
    <lineage>
        <taxon>Eukaryota</taxon>
        <taxon>Fungi</taxon>
        <taxon>Dikarya</taxon>
        <taxon>Basidiomycota</taxon>
        <taxon>Agaricomycotina</taxon>
        <taxon>Tremellomycetes</taxon>
        <taxon>Tremellales</taxon>
        <taxon>Cryptococcaceae</taxon>
        <taxon>Kwoniella</taxon>
    </lineage>
</organism>
<dbReference type="AlphaFoldDB" id="A0A1B9IXM7"/>
<evidence type="ECO:0000313" key="8">
    <source>
        <dbReference type="EMBL" id="OCF60286.1"/>
    </source>
</evidence>
<dbReference type="EMBL" id="KI669460">
    <property type="protein sequence ID" value="OCF60286.1"/>
    <property type="molecule type" value="Genomic_DNA"/>
</dbReference>
<feature type="transmembrane region" description="Helical" evidence="6">
    <location>
        <begin position="105"/>
        <end position="125"/>
    </location>
</feature>
<name>A0A1B9IXM7_9TREE</name>
<feature type="transmembrane region" description="Helical" evidence="6">
    <location>
        <begin position="342"/>
        <end position="359"/>
    </location>
</feature>
<dbReference type="InterPro" id="IPR020846">
    <property type="entry name" value="MFS_dom"/>
</dbReference>
<dbReference type="SUPFAM" id="SSF103473">
    <property type="entry name" value="MFS general substrate transporter"/>
    <property type="match status" value="1"/>
</dbReference>
<keyword evidence="9" id="KW-1185">Reference proteome</keyword>
<feature type="transmembrane region" description="Helical" evidence="6">
    <location>
        <begin position="301"/>
        <end position="321"/>
    </location>
</feature>
<feature type="domain" description="Major facilitator superfamily (MFS) profile" evidence="7">
    <location>
        <begin position="68"/>
        <end position="566"/>
    </location>
</feature>
<evidence type="ECO:0000313" key="9">
    <source>
        <dbReference type="Proteomes" id="UP000092583"/>
    </source>
</evidence>
<feature type="transmembrane region" description="Helical" evidence="6">
    <location>
        <begin position="435"/>
        <end position="459"/>
    </location>
</feature>
<feature type="transmembrane region" description="Helical" evidence="6">
    <location>
        <begin position="191"/>
        <end position="213"/>
    </location>
</feature>
<feature type="transmembrane region" description="Helical" evidence="6">
    <location>
        <begin position="404"/>
        <end position="423"/>
    </location>
</feature>
<comment type="subcellular location">
    <subcellularLocation>
        <location evidence="1">Membrane</location>
        <topology evidence="1">Multi-pass membrane protein</topology>
    </subcellularLocation>
</comment>
<evidence type="ECO:0000259" key="7">
    <source>
        <dbReference type="PROSITE" id="PS50850"/>
    </source>
</evidence>
<dbReference type="GO" id="GO:0022857">
    <property type="term" value="F:transmembrane transporter activity"/>
    <property type="evidence" value="ECO:0007669"/>
    <property type="project" value="InterPro"/>
</dbReference>
<dbReference type="Gene3D" id="1.20.1250.20">
    <property type="entry name" value="MFS general substrate transporter like domains"/>
    <property type="match status" value="1"/>
</dbReference>
<feature type="transmembrane region" description="Helical" evidence="6">
    <location>
        <begin position="471"/>
        <end position="491"/>
    </location>
</feature>
<reference evidence="9" key="2">
    <citation type="submission" date="2013-12" db="EMBL/GenBank/DDBJ databases">
        <title>Evolution of pathogenesis and genome organization in the Tremellales.</title>
        <authorList>
            <person name="Cuomo C."/>
            <person name="Litvintseva A."/>
            <person name="Heitman J."/>
            <person name="Chen Y."/>
            <person name="Sun S."/>
            <person name="Springer D."/>
            <person name="Dromer F."/>
            <person name="Young S."/>
            <person name="Zeng Q."/>
            <person name="Chapman S."/>
            <person name="Gujja S."/>
            <person name="Saif S."/>
            <person name="Birren B."/>
        </authorList>
    </citation>
    <scope>NUCLEOTIDE SEQUENCE [LARGE SCALE GENOMIC DNA]</scope>
    <source>
        <strain evidence="9">CBS 10435</strain>
    </source>
</reference>
<feature type="region of interest" description="Disordered" evidence="5">
    <location>
        <begin position="581"/>
        <end position="621"/>
    </location>
</feature>